<reference evidence="3 4" key="1">
    <citation type="submission" date="2019-11" db="EMBL/GenBank/DDBJ databases">
        <authorList>
            <person name="Holert J."/>
        </authorList>
    </citation>
    <scope>NUCLEOTIDE SEQUENCE [LARGE SCALE GENOMIC DNA]</scope>
    <source>
        <strain evidence="1">BC5_2</strain>
        <strain evidence="2">SB11_3</strain>
    </source>
</reference>
<evidence type="ECO:0000313" key="1">
    <source>
        <dbReference type="EMBL" id="CAA0078338.1"/>
    </source>
</evidence>
<dbReference type="Proteomes" id="UP000434580">
    <property type="component" value="Unassembled WGS sequence"/>
</dbReference>
<evidence type="ECO:0000313" key="2">
    <source>
        <dbReference type="EMBL" id="CAA0082225.1"/>
    </source>
</evidence>
<keyword evidence="1" id="KW-0489">Methyltransferase</keyword>
<keyword evidence="4" id="KW-1185">Reference proteome</keyword>
<dbReference type="EMBL" id="CACSII010000001">
    <property type="protein sequence ID" value="CAA0078338.1"/>
    <property type="molecule type" value="Genomic_DNA"/>
</dbReference>
<dbReference type="InterPro" id="IPR029063">
    <property type="entry name" value="SAM-dependent_MTases_sf"/>
</dbReference>
<dbReference type="Proteomes" id="UP000441399">
    <property type="component" value="Unassembled WGS sequence"/>
</dbReference>
<gene>
    <name evidence="1" type="primary">rebM</name>
    <name evidence="2" type="synonym">rebM_1</name>
    <name evidence="1" type="ORF">DPBNPPHM_00011</name>
    <name evidence="2" type="ORF">OPDIPICF_00391</name>
</gene>
<dbReference type="Pfam" id="PF13489">
    <property type="entry name" value="Methyltransf_23"/>
    <property type="match status" value="1"/>
</dbReference>
<sequence length="237" mass="27804">MQTVDFKHFKLEKGDRVLDLGCGEGRHVISAYLEGEVDAVGVDLCLDDLKTTLEKAEPFLNAEDDQRSFGLTSANALQLPFADNTFDKIICSEVLEHIPDFEGALKEVERILKPGGLFCASVPRFWPEWVCWHYSDEYHENEGGHVRIFLEKQLRRKIEDRGFTFYHRHWAHALHSPYWWMQCMDWDNKEDNRWVKAYHKMLVWDMMDRPWVTRTAEKMLNPAMGKSVVMYFEKAAA</sequence>
<dbReference type="GO" id="GO:0102082">
    <property type="term" value="F:demethylrebeccamycin--D-glucose O-methyltransferase activity"/>
    <property type="evidence" value="ECO:0007669"/>
    <property type="project" value="UniProtKB-EC"/>
</dbReference>
<proteinExistence type="predicted"/>
<keyword evidence="1" id="KW-0808">Transferase</keyword>
<dbReference type="EMBL" id="CACSIO010000001">
    <property type="protein sequence ID" value="CAA0082225.1"/>
    <property type="molecule type" value="Genomic_DNA"/>
</dbReference>
<organism evidence="1 3">
    <name type="scientific">BD1-7 clade bacterium</name>
    <dbReference type="NCBI Taxonomy" id="2029982"/>
    <lineage>
        <taxon>Bacteria</taxon>
        <taxon>Pseudomonadati</taxon>
        <taxon>Pseudomonadota</taxon>
        <taxon>Gammaproteobacteria</taxon>
        <taxon>Cellvibrionales</taxon>
        <taxon>Spongiibacteraceae</taxon>
        <taxon>BD1-7 clade</taxon>
    </lineage>
</organism>
<name>A0A5S9MNU7_9GAMM</name>
<dbReference type="InterPro" id="IPR050447">
    <property type="entry name" value="Erg6_SMT_methyltransf"/>
</dbReference>
<dbReference type="EC" id="2.1.1.164" evidence="1"/>
<evidence type="ECO:0000313" key="4">
    <source>
        <dbReference type="Proteomes" id="UP000441399"/>
    </source>
</evidence>
<dbReference type="PANTHER" id="PTHR44068">
    <property type="entry name" value="ZGC:194242"/>
    <property type="match status" value="1"/>
</dbReference>
<accession>A0A5S9MNU7</accession>
<dbReference type="OrthoDB" id="9760689at2"/>
<evidence type="ECO:0000313" key="3">
    <source>
        <dbReference type="Proteomes" id="UP000434580"/>
    </source>
</evidence>
<dbReference type="PANTHER" id="PTHR44068:SF11">
    <property type="entry name" value="GERANYL DIPHOSPHATE 2-C-METHYLTRANSFERASE"/>
    <property type="match status" value="1"/>
</dbReference>
<dbReference type="SUPFAM" id="SSF53335">
    <property type="entry name" value="S-adenosyl-L-methionine-dependent methyltransferases"/>
    <property type="match status" value="1"/>
</dbReference>
<protein>
    <submittedName>
        <fullName evidence="1">Demethylrebeccamycin-D-glucose O-methyltransferase</fullName>
        <ecNumber evidence="1">2.1.1.164</ecNumber>
    </submittedName>
</protein>
<dbReference type="AlphaFoldDB" id="A0A5S9MNU7"/>
<dbReference type="CDD" id="cd02440">
    <property type="entry name" value="AdoMet_MTases"/>
    <property type="match status" value="1"/>
</dbReference>
<dbReference type="Gene3D" id="3.40.50.150">
    <property type="entry name" value="Vaccinia Virus protein VP39"/>
    <property type="match status" value="1"/>
</dbReference>
<dbReference type="GO" id="GO:0032259">
    <property type="term" value="P:methylation"/>
    <property type="evidence" value="ECO:0007669"/>
    <property type="project" value="UniProtKB-KW"/>
</dbReference>